<accession>A0ABW9QUW1</accession>
<dbReference type="PANTHER" id="PTHR41282">
    <property type="entry name" value="CONSERVED TRANSMEMBRANE PROTEIN-RELATED"/>
    <property type="match status" value="1"/>
</dbReference>
<evidence type="ECO:0000256" key="1">
    <source>
        <dbReference type="SAM" id="Phobius"/>
    </source>
</evidence>
<feature type="transmembrane region" description="Helical" evidence="1">
    <location>
        <begin position="38"/>
        <end position="58"/>
    </location>
</feature>
<feature type="transmembrane region" description="Helical" evidence="1">
    <location>
        <begin position="177"/>
        <end position="195"/>
    </location>
</feature>
<feature type="transmembrane region" description="Helical" evidence="1">
    <location>
        <begin position="64"/>
        <end position="81"/>
    </location>
</feature>
<dbReference type="PANTHER" id="PTHR41282:SF1">
    <property type="entry name" value="CONSERVED TRANSMEMBRANE PROTEIN-RELATED"/>
    <property type="match status" value="1"/>
</dbReference>
<sequence length="246" mass="26292">MSQTMDTAFRRIGSEARQGTFGAPDTWGPSRTYKASRAYDKLIGLTILALVAGIAGWAVVPSGIAFLALIVAFVTVLVSWFRMRWAKVLAPIYAVCEGVGLGAISGLYASQYSGIIPLAIIFTAGVFLATLGLYRTGLVRVTPRFASMAMIGAGGLIAVGILSLFIALPIFNAASPLWAIFGVLCLFIAVTNLFVDFDYVQRAEAMRMPAEAEWASAFAMMTALVLVYLSILRILAMFAGGGGRRR</sequence>
<evidence type="ECO:0000313" key="2">
    <source>
        <dbReference type="EMBL" id="MST33644.1"/>
    </source>
</evidence>
<dbReference type="InterPro" id="IPR010539">
    <property type="entry name" value="BaxI_1-like"/>
</dbReference>
<keyword evidence="1" id="KW-0812">Transmembrane</keyword>
<keyword evidence="3" id="KW-1185">Reference proteome</keyword>
<organism evidence="2 3">
    <name type="scientific">Acidiferrimicrobium australe</name>
    <dbReference type="NCBI Taxonomy" id="2664430"/>
    <lineage>
        <taxon>Bacteria</taxon>
        <taxon>Bacillati</taxon>
        <taxon>Actinomycetota</taxon>
        <taxon>Acidimicrobiia</taxon>
        <taxon>Acidimicrobiales</taxon>
        <taxon>Acidimicrobiaceae</taxon>
        <taxon>Acidiferrimicrobium</taxon>
    </lineage>
</organism>
<dbReference type="Proteomes" id="UP000437736">
    <property type="component" value="Unassembled WGS sequence"/>
</dbReference>
<proteinExistence type="predicted"/>
<evidence type="ECO:0000313" key="3">
    <source>
        <dbReference type="Proteomes" id="UP000437736"/>
    </source>
</evidence>
<feature type="transmembrane region" description="Helical" evidence="1">
    <location>
        <begin position="115"/>
        <end position="134"/>
    </location>
</feature>
<keyword evidence="1" id="KW-1133">Transmembrane helix</keyword>
<comment type="caution">
    <text evidence="2">The sequence shown here is derived from an EMBL/GenBank/DDBJ whole genome shotgun (WGS) entry which is preliminary data.</text>
</comment>
<gene>
    <name evidence="2" type="ORF">GHK86_13065</name>
</gene>
<name>A0ABW9QUW1_9ACTN</name>
<evidence type="ECO:0008006" key="4">
    <source>
        <dbReference type="Google" id="ProtNLM"/>
    </source>
</evidence>
<reference evidence="2 3" key="1">
    <citation type="submission" date="2019-11" db="EMBL/GenBank/DDBJ databases">
        <title>Acidiferrimicrobium australis gen. nov., sp. nov., an acidophilic and obligately heterotrophic, member of the Actinobacteria that catalyses dissimilatory oxido- reduction of iron isolated from metal-rich acidic water in Chile.</title>
        <authorList>
            <person name="Gonzalez D."/>
            <person name="Huber K."/>
            <person name="Hedrich S."/>
            <person name="Rojas-Villalobos C."/>
            <person name="Quatrini R."/>
            <person name="Dinamarca M.A."/>
            <person name="Schwarz A."/>
            <person name="Canales C."/>
            <person name="Nancucheo I."/>
        </authorList>
    </citation>
    <scope>NUCLEOTIDE SEQUENCE [LARGE SCALE GENOMIC DNA]</scope>
    <source>
        <strain evidence="2 3">USS-CCA1</strain>
    </source>
</reference>
<protein>
    <recommendedName>
        <fullName evidence="4">Bax inhibitor-1/YccA family protein</fullName>
    </recommendedName>
</protein>
<feature type="transmembrane region" description="Helical" evidence="1">
    <location>
        <begin position="216"/>
        <end position="239"/>
    </location>
</feature>
<keyword evidence="1" id="KW-0472">Membrane</keyword>
<dbReference type="Pfam" id="PF12811">
    <property type="entry name" value="BaxI_1"/>
    <property type="match status" value="1"/>
</dbReference>
<feature type="transmembrane region" description="Helical" evidence="1">
    <location>
        <begin position="146"/>
        <end position="171"/>
    </location>
</feature>
<dbReference type="EMBL" id="WJHE01000671">
    <property type="protein sequence ID" value="MST33644.1"/>
    <property type="molecule type" value="Genomic_DNA"/>
</dbReference>
<feature type="transmembrane region" description="Helical" evidence="1">
    <location>
        <begin position="88"/>
        <end position="109"/>
    </location>
</feature>